<evidence type="ECO:0000256" key="18">
    <source>
        <dbReference type="ARBA" id="ARBA00047493"/>
    </source>
</evidence>
<proteinExistence type="inferred from homology"/>
<evidence type="ECO:0000256" key="8">
    <source>
        <dbReference type="ARBA" id="ARBA00019357"/>
    </source>
</evidence>
<protein>
    <recommendedName>
        <fullName evidence="8">Dihydrofolate synthase/folylpolyglutamate synthase</fullName>
        <ecNumber evidence="6">6.3.2.12</ecNumber>
        <ecNumber evidence="7">6.3.2.17</ecNumber>
    </recommendedName>
    <alternativeName>
        <fullName evidence="17">Folylpoly-gamma-glutamate synthetase-dihydrofolate synthetase</fullName>
    </alternativeName>
    <alternativeName>
        <fullName evidence="15">Folylpolyglutamate synthetase</fullName>
    </alternativeName>
    <alternativeName>
        <fullName evidence="16">Tetrahydrofolylpolyglutamate synthase</fullName>
    </alternativeName>
</protein>
<evidence type="ECO:0000256" key="22">
    <source>
        <dbReference type="PIRNR" id="PIRNR001563"/>
    </source>
</evidence>
<comment type="caution">
    <text evidence="25">The sequence shown here is derived from an EMBL/GenBank/DDBJ whole genome shotgun (WGS) entry which is preliminary data.</text>
</comment>
<dbReference type="GO" id="GO:0046872">
    <property type="term" value="F:metal ion binding"/>
    <property type="evidence" value="ECO:0007669"/>
    <property type="project" value="UniProtKB-KW"/>
</dbReference>
<comment type="cofactor">
    <cofactor evidence="1">
        <name>Mg(2+)</name>
        <dbReference type="ChEBI" id="CHEBI:18420"/>
    </cofactor>
</comment>
<evidence type="ECO:0000256" key="10">
    <source>
        <dbReference type="ARBA" id="ARBA00022723"/>
    </source>
</evidence>
<comment type="catalytic activity">
    <reaction evidence="21">
        <text>7,8-dihydropteroate + L-glutamate + ATP = 7,8-dihydrofolate + ADP + phosphate + H(+)</text>
        <dbReference type="Rhea" id="RHEA:23584"/>
        <dbReference type="ChEBI" id="CHEBI:15378"/>
        <dbReference type="ChEBI" id="CHEBI:17839"/>
        <dbReference type="ChEBI" id="CHEBI:29985"/>
        <dbReference type="ChEBI" id="CHEBI:30616"/>
        <dbReference type="ChEBI" id="CHEBI:43474"/>
        <dbReference type="ChEBI" id="CHEBI:57451"/>
        <dbReference type="ChEBI" id="CHEBI:456216"/>
        <dbReference type="EC" id="6.3.2.12"/>
    </reaction>
</comment>
<dbReference type="InterPro" id="IPR004101">
    <property type="entry name" value="Mur_ligase_C"/>
</dbReference>
<evidence type="ECO:0000256" key="14">
    <source>
        <dbReference type="ARBA" id="ARBA00022909"/>
    </source>
</evidence>
<evidence type="ECO:0000313" key="25">
    <source>
        <dbReference type="EMBL" id="MBB5283169.1"/>
    </source>
</evidence>
<dbReference type="GO" id="GO:0005524">
    <property type="term" value="F:ATP binding"/>
    <property type="evidence" value="ECO:0007669"/>
    <property type="project" value="UniProtKB-KW"/>
</dbReference>
<dbReference type="EC" id="6.3.2.17" evidence="7"/>
<dbReference type="GO" id="GO:0004326">
    <property type="term" value="F:tetrahydrofolylpolyglutamate synthase activity"/>
    <property type="evidence" value="ECO:0007669"/>
    <property type="project" value="UniProtKB-EC"/>
</dbReference>
<evidence type="ECO:0000256" key="1">
    <source>
        <dbReference type="ARBA" id="ARBA00001946"/>
    </source>
</evidence>
<evidence type="ECO:0000256" key="4">
    <source>
        <dbReference type="ARBA" id="ARBA00005150"/>
    </source>
</evidence>
<comment type="pathway">
    <text evidence="4">Cofactor biosynthesis; tetrahydrofolylpolyglutamate biosynthesis.</text>
</comment>
<evidence type="ECO:0000256" key="2">
    <source>
        <dbReference type="ARBA" id="ARBA00002714"/>
    </source>
</evidence>
<evidence type="ECO:0000256" key="9">
    <source>
        <dbReference type="ARBA" id="ARBA00022598"/>
    </source>
</evidence>
<comment type="catalytic activity">
    <reaction evidence="20">
        <text>(6R)-5,10-methylenetetrahydrofolyl-(gamma-L-Glu)(n) + L-glutamate + ATP = (6R)-5,10-methylenetetrahydrofolyl-(gamma-L-Glu)(n+1) + ADP + phosphate + H(+)</text>
        <dbReference type="Rhea" id="RHEA:51912"/>
        <dbReference type="Rhea" id="RHEA-COMP:13257"/>
        <dbReference type="Rhea" id="RHEA-COMP:13258"/>
        <dbReference type="ChEBI" id="CHEBI:15378"/>
        <dbReference type="ChEBI" id="CHEBI:29985"/>
        <dbReference type="ChEBI" id="CHEBI:30616"/>
        <dbReference type="ChEBI" id="CHEBI:43474"/>
        <dbReference type="ChEBI" id="CHEBI:136572"/>
        <dbReference type="ChEBI" id="CHEBI:456216"/>
        <dbReference type="EC" id="6.3.2.17"/>
    </reaction>
</comment>
<evidence type="ECO:0000256" key="17">
    <source>
        <dbReference type="ARBA" id="ARBA00032510"/>
    </source>
</evidence>
<evidence type="ECO:0000256" key="21">
    <source>
        <dbReference type="ARBA" id="ARBA00049161"/>
    </source>
</evidence>
<evidence type="ECO:0000313" key="26">
    <source>
        <dbReference type="Proteomes" id="UP000557307"/>
    </source>
</evidence>
<comment type="catalytic activity">
    <reaction evidence="19">
        <text>10-formyltetrahydrofolyl-(gamma-L-Glu)(n) + L-glutamate + ATP = 10-formyltetrahydrofolyl-(gamma-L-Glu)(n+1) + ADP + phosphate + H(+)</text>
        <dbReference type="Rhea" id="RHEA:51904"/>
        <dbReference type="Rhea" id="RHEA-COMP:13088"/>
        <dbReference type="Rhea" id="RHEA-COMP:14300"/>
        <dbReference type="ChEBI" id="CHEBI:15378"/>
        <dbReference type="ChEBI" id="CHEBI:29985"/>
        <dbReference type="ChEBI" id="CHEBI:30616"/>
        <dbReference type="ChEBI" id="CHEBI:43474"/>
        <dbReference type="ChEBI" id="CHEBI:134413"/>
        <dbReference type="ChEBI" id="CHEBI:456216"/>
        <dbReference type="EC" id="6.3.2.17"/>
    </reaction>
</comment>
<dbReference type="GO" id="GO:0005737">
    <property type="term" value="C:cytoplasm"/>
    <property type="evidence" value="ECO:0007669"/>
    <property type="project" value="TreeGrafter"/>
</dbReference>
<dbReference type="Proteomes" id="UP000557307">
    <property type="component" value="Unassembled WGS sequence"/>
</dbReference>
<evidence type="ECO:0000259" key="24">
    <source>
        <dbReference type="Pfam" id="PF08245"/>
    </source>
</evidence>
<evidence type="ECO:0000256" key="12">
    <source>
        <dbReference type="ARBA" id="ARBA00022840"/>
    </source>
</evidence>
<dbReference type="PROSITE" id="PS01012">
    <property type="entry name" value="FOLYLPOLYGLU_SYNT_2"/>
    <property type="match status" value="1"/>
</dbReference>
<comment type="function">
    <text evidence="2">Functions in two distinct reactions of the de novo folate biosynthetic pathway. Catalyzes the addition of a glutamate residue to dihydropteroate (7,8-dihydropteroate or H2Pte) to form dihydrofolate (7,8-dihydrofolate monoglutamate or H2Pte-Glu). Also catalyzes successive additions of L-glutamate to tetrahydrofolate or 10-formyltetrahydrofolate or 5,10-methylenetetrahydrofolate, leading to folylpolyglutamate derivatives.</text>
</comment>
<evidence type="ECO:0000256" key="15">
    <source>
        <dbReference type="ARBA" id="ARBA00030048"/>
    </source>
</evidence>
<dbReference type="InterPro" id="IPR036615">
    <property type="entry name" value="Mur_ligase_C_dom_sf"/>
</dbReference>
<comment type="similarity">
    <text evidence="5 22">Belongs to the folylpolyglutamate synthase family.</text>
</comment>
<sequence>MTYPEATAYLYGRLPVFQDQGARAYKPGLHTTRQLCKYLGDPQTSFRSIHVGGTNGKGSSSHMLAAVLQRAGYKVGLYTSPHLKSFTERIRVNGQPVEEAYVADFVTQHRTYIEAIQPSFFEATVGMAFHYFAQQGVDVAVVEVGMGGRLDSTNIITPELALITNISYDHTQYLGDTLPKIAFEKAGIIKPKVPIVVSESTLEEVNEVFRRVASEQDSPLYFASHYLRVENAHLHEGSLQLDVVPQREPFSRYPVLTLDLAGTYQQKNILGVLCALEVLRERGFGVPREAIYAGLAGVVATTGLKGRWQKLAEVPLTYCDTAHNHAGLSEVLSQVLSLPARQWRFILGFVADKDISSVLPLFPTDATYYFCEPSNQRALKASELRLRALEHGLRGEVFPEVNEALKMAFAEASPEDVLYVGGSTFVVADLTSL</sequence>
<dbReference type="Gene3D" id="3.90.190.20">
    <property type="entry name" value="Mur ligase, C-terminal domain"/>
    <property type="match status" value="1"/>
</dbReference>
<comment type="pathway">
    <text evidence="3">Cofactor biosynthesis; tetrahydrofolate biosynthesis; 7,8-dihydrofolate from 2-amino-4-hydroxy-6-hydroxymethyl-7,8-dihydropteridine diphosphate and 4-aminobenzoate: step 2/2.</text>
</comment>
<accession>A0A840TU02</accession>
<dbReference type="EC" id="6.3.2.12" evidence="6"/>
<gene>
    <name evidence="25" type="ORF">HNQ92_001295</name>
</gene>
<keyword evidence="26" id="KW-1185">Reference proteome</keyword>
<keyword evidence="11 22" id="KW-0547">Nucleotide-binding</keyword>
<dbReference type="InterPro" id="IPR018109">
    <property type="entry name" value="Folylpolyglutamate_synth_CS"/>
</dbReference>
<evidence type="ECO:0000256" key="3">
    <source>
        <dbReference type="ARBA" id="ARBA00004799"/>
    </source>
</evidence>
<dbReference type="SUPFAM" id="SSF53244">
    <property type="entry name" value="MurD-like peptide ligases, peptide-binding domain"/>
    <property type="match status" value="1"/>
</dbReference>
<dbReference type="GO" id="GO:0046656">
    <property type="term" value="P:folic acid biosynthetic process"/>
    <property type="evidence" value="ECO:0007669"/>
    <property type="project" value="UniProtKB-KW"/>
</dbReference>
<dbReference type="InterPro" id="IPR013221">
    <property type="entry name" value="Mur_ligase_cen"/>
</dbReference>
<reference evidence="25 26" key="1">
    <citation type="submission" date="2020-08" db="EMBL/GenBank/DDBJ databases">
        <title>Genomic Encyclopedia of Type Strains, Phase IV (KMG-IV): sequencing the most valuable type-strain genomes for metagenomic binning, comparative biology and taxonomic classification.</title>
        <authorList>
            <person name="Goeker M."/>
        </authorList>
    </citation>
    <scope>NUCLEOTIDE SEQUENCE [LARGE SCALE GENOMIC DNA]</scope>
    <source>
        <strain evidence="25 26">DSM 105074</strain>
    </source>
</reference>
<evidence type="ECO:0000256" key="6">
    <source>
        <dbReference type="ARBA" id="ARBA00013023"/>
    </source>
</evidence>
<evidence type="ECO:0000256" key="20">
    <source>
        <dbReference type="ARBA" id="ARBA00049035"/>
    </source>
</evidence>
<evidence type="ECO:0000256" key="7">
    <source>
        <dbReference type="ARBA" id="ARBA00013025"/>
    </source>
</evidence>
<dbReference type="FunFam" id="3.40.1190.10:FF:000011">
    <property type="entry name" value="Folylpolyglutamate synthase/dihydrofolate synthase"/>
    <property type="match status" value="1"/>
</dbReference>
<evidence type="ECO:0000256" key="5">
    <source>
        <dbReference type="ARBA" id="ARBA00008276"/>
    </source>
</evidence>
<dbReference type="PANTHER" id="PTHR11136:SF0">
    <property type="entry name" value="DIHYDROFOLATE SYNTHETASE-RELATED"/>
    <property type="match status" value="1"/>
</dbReference>
<dbReference type="Gene3D" id="3.40.1190.10">
    <property type="entry name" value="Mur-like, catalytic domain"/>
    <property type="match status" value="1"/>
</dbReference>
<dbReference type="NCBIfam" id="TIGR01499">
    <property type="entry name" value="folC"/>
    <property type="match status" value="1"/>
</dbReference>
<dbReference type="InterPro" id="IPR001645">
    <property type="entry name" value="Folylpolyglutamate_synth"/>
</dbReference>
<dbReference type="SUPFAM" id="SSF53623">
    <property type="entry name" value="MurD-like peptide ligases, catalytic domain"/>
    <property type="match status" value="1"/>
</dbReference>
<organism evidence="25 26">
    <name type="scientific">Rhabdobacter roseus</name>
    <dbReference type="NCBI Taxonomy" id="1655419"/>
    <lineage>
        <taxon>Bacteria</taxon>
        <taxon>Pseudomonadati</taxon>
        <taxon>Bacteroidota</taxon>
        <taxon>Cytophagia</taxon>
        <taxon>Cytophagales</taxon>
        <taxon>Cytophagaceae</taxon>
        <taxon>Rhabdobacter</taxon>
    </lineage>
</organism>
<dbReference type="Pfam" id="PF08245">
    <property type="entry name" value="Mur_ligase_M"/>
    <property type="match status" value="1"/>
</dbReference>
<evidence type="ECO:0000256" key="11">
    <source>
        <dbReference type="ARBA" id="ARBA00022741"/>
    </source>
</evidence>
<keyword evidence="10" id="KW-0479">Metal-binding</keyword>
<dbReference type="AlphaFoldDB" id="A0A840TU02"/>
<dbReference type="RefSeq" id="WP_184172328.1">
    <property type="nucleotide sequence ID" value="NZ_JACHGF010000002.1"/>
</dbReference>
<dbReference type="EMBL" id="JACHGF010000002">
    <property type="protein sequence ID" value="MBB5283169.1"/>
    <property type="molecule type" value="Genomic_DNA"/>
</dbReference>
<keyword evidence="12 22" id="KW-0067">ATP-binding</keyword>
<evidence type="ECO:0000259" key="23">
    <source>
        <dbReference type="Pfam" id="PF02875"/>
    </source>
</evidence>
<name>A0A840TU02_9BACT</name>
<dbReference type="Pfam" id="PF02875">
    <property type="entry name" value="Mur_ligase_C"/>
    <property type="match status" value="1"/>
</dbReference>
<feature type="domain" description="Mur ligase central" evidence="24">
    <location>
        <begin position="51"/>
        <end position="275"/>
    </location>
</feature>
<evidence type="ECO:0000256" key="19">
    <source>
        <dbReference type="ARBA" id="ARBA00047808"/>
    </source>
</evidence>
<keyword evidence="13" id="KW-0460">Magnesium</keyword>
<evidence type="ECO:0000256" key="13">
    <source>
        <dbReference type="ARBA" id="ARBA00022842"/>
    </source>
</evidence>
<evidence type="ECO:0000256" key="16">
    <source>
        <dbReference type="ARBA" id="ARBA00030592"/>
    </source>
</evidence>
<comment type="catalytic activity">
    <reaction evidence="18">
        <text>(6S)-5,6,7,8-tetrahydrofolyl-(gamma-L-Glu)(n) + L-glutamate + ATP = (6S)-5,6,7,8-tetrahydrofolyl-(gamma-L-Glu)(n+1) + ADP + phosphate + H(+)</text>
        <dbReference type="Rhea" id="RHEA:10580"/>
        <dbReference type="Rhea" id="RHEA-COMP:14738"/>
        <dbReference type="Rhea" id="RHEA-COMP:14740"/>
        <dbReference type="ChEBI" id="CHEBI:15378"/>
        <dbReference type="ChEBI" id="CHEBI:29985"/>
        <dbReference type="ChEBI" id="CHEBI:30616"/>
        <dbReference type="ChEBI" id="CHEBI:43474"/>
        <dbReference type="ChEBI" id="CHEBI:141005"/>
        <dbReference type="ChEBI" id="CHEBI:456216"/>
        <dbReference type="EC" id="6.3.2.17"/>
    </reaction>
</comment>
<keyword evidence="9 22" id="KW-0436">Ligase</keyword>
<dbReference type="PIRSF" id="PIRSF001563">
    <property type="entry name" value="Folylpolyglu_synth"/>
    <property type="match status" value="1"/>
</dbReference>
<feature type="domain" description="Mur ligase C-terminal" evidence="23">
    <location>
        <begin position="306"/>
        <end position="423"/>
    </location>
</feature>
<dbReference type="InterPro" id="IPR036565">
    <property type="entry name" value="Mur-like_cat_sf"/>
</dbReference>
<keyword evidence="14" id="KW-0289">Folate biosynthesis</keyword>
<dbReference type="PANTHER" id="PTHR11136">
    <property type="entry name" value="FOLYLPOLYGLUTAMATE SYNTHASE-RELATED"/>
    <property type="match status" value="1"/>
</dbReference>
<dbReference type="GO" id="GO:0008841">
    <property type="term" value="F:dihydrofolate synthase activity"/>
    <property type="evidence" value="ECO:0007669"/>
    <property type="project" value="UniProtKB-EC"/>
</dbReference>